<keyword evidence="3" id="KW-1185">Reference proteome</keyword>
<evidence type="ECO:0000256" key="1">
    <source>
        <dbReference type="SAM" id="MobiDB-lite"/>
    </source>
</evidence>
<accession>A0A6I4HW71</accession>
<dbReference type="EMBL" id="CP066775">
    <property type="protein sequence ID" value="QQL51198.1"/>
    <property type="molecule type" value="Genomic_DNA"/>
</dbReference>
<feature type="compositionally biased region" description="Basic and acidic residues" evidence="1">
    <location>
        <begin position="10"/>
        <end position="20"/>
    </location>
</feature>
<organism evidence="2 3">
    <name type="scientific">Mucilaginibacter ginkgonis</name>
    <dbReference type="NCBI Taxonomy" id="2682091"/>
    <lineage>
        <taxon>Bacteria</taxon>
        <taxon>Pseudomonadati</taxon>
        <taxon>Bacteroidota</taxon>
        <taxon>Sphingobacteriia</taxon>
        <taxon>Sphingobacteriales</taxon>
        <taxon>Sphingobacteriaceae</taxon>
        <taxon>Mucilaginibacter</taxon>
    </lineage>
</organism>
<feature type="region of interest" description="Disordered" evidence="1">
    <location>
        <begin position="1"/>
        <end position="22"/>
    </location>
</feature>
<dbReference type="AlphaFoldDB" id="A0A6I4HW71"/>
<dbReference type="KEGG" id="mgik:GO620_007050"/>
<dbReference type="Proteomes" id="UP000429232">
    <property type="component" value="Chromosome"/>
</dbReference>
<dbReference type="RefSeq" id="WP_157523771.1">
    <property type="nucleotide sequence ID" value="NZ_CP066775.1"/>
</dbReference>
<evidence type="ECO:0000313" key="2">
    <source>
        <dbReference type="EMBL" id="QQL51198.1"/>
    </source>
</evidence>
<proteinExistence type="predicted"/>
<gene>
    <name evidence="2" type="ORF">GO620_007050</name>
</gene>
<name>A0A6I4HW71_9SPHI</name>
<protein>
    <submittedName>
        <fullName evidence="2">Uncharacterized protein</fullName>
    </submittedName>
</protein>
<evidence type="ECO:0000313" key="3">
    <source>
        <dbReference type="Proteomes" id="UP000429232"/>
    </source>
</evidence>
<sequence>MSTNLNTLFEDSKENDKESTKLPSQIRFEDKMEQEIPVLVEIINSAFDEMRNQVNNISPDFRNHLTKPNRMNEQVKGKLIEHYGDKIKSLRYNRFGLFLNDYVFLFKKFNNKGFPSNIRTGNSVMLSTKGKLNFQGEPEIIFIGFTVTHGYEDMRTIKAVKIVDEEVQWAVNLQGLAGDLRRKNTPTVIPPTGQSLVVKPKIQQQKKTG</sequence>
<reference evidence="2 3" key="1">
    <citation type="submission" date="2020-12" db="EMBL/GenBank/DDBJ databases">
        <title>HMF7856_wgs.fasta genome submission.</title>
        <authorList>
            <person name="Kang H."/>
            <person name="Kim H."/>
            <person name="Joh K."/>
        </authorList>
    </citation>
    <scope>NUCLEOTIDE SEQUENCE [LARGE SCALE GENOMIC DNA]</scope>
    <source>
        <strain evidence="2 3">HMF7856</strain>
    </source>
</reference>